<dbReference type="InterPro" id="IPR018535">
    <property type="entry name" value="DUF1996"/>
</dbReference>
<evidence type="ECO:0000313" key="4">
    <source>
        <dbReference type="EMBL" id="WWD22136.1"/>
    </source>
</evidence>
<protein>
    <recommendedName>
        <fullName evidence="3">DUF1996 domain-containing protein</fullName>
    </recommendedName>
</protein>
<accession>A0A5M6BR01</accession>
<reference evidence="4" key="2">
    <citation type="submission" date="2024-01" db="EMBL/GenBank/DDBJ databases">
        <title>Comparative genomics of Cryptococcus and Kwoniella reveals pathogenesis evolution and contrasting modes of karyotype evolution via chromosome fusion or intercentromeric recombination.</title>
        <authorList>
            <person name="Coelho M.A."/>
            <person name="David-Palma M."/>
            <person name="Shea T."/>
            <person name="Bowers K."/>
            <person name="McGinley-Smith S."/>
            <person name="Mohammad A.W."/>
            <person name="Gnirke A."/>
            <person name="Yurkov A.M."/>
            <person name="Nowrousian M."/>
            <person name="Sun S."/>
            <person name="Cuomo C.A."/>
            <person name="Heitman J."/>
        </authorList>
    </citation>
    <scope>NUCLEOTIDE SEQUENCE</scope>
    <source>
        <strain evidence="4">CBS 12478</strain>
    </source>
</reference>
<reference evidence="4" key="1">
    <citation type="submission" date="2017-08" db="EMBL/GenBank/DDBJ databases">
        <authorList>
            <person name="Cuomo C."/>
            <person name="Billmyre B."/>
            <person name="Heitman J."/>
        </authorList>
    </citation>
    <scope>NUCLEOTIDE SEQUENCE</scope>
    <source>
        <strain evidence="4">CBS 12478</strain>
    </source>
</reference>
<evidence type="ECO:0000256" key="1">
    <source>
        <dbReference type="SAM" id="MobiDB-lite"/>
    </source>
</evidence>
<dbReference type="RefSeq" id="XP_031857440.1">
    <property type="nucleotide sequence ID" value="XM_032008286.1"/>
</dbReference>
<dbReference type="PANTHER" id="PTHR43662:SF3">
    <property type="entry name" value="DOMAIN PROTEIN, PUTATIVE (AFU_ORTHOLOGUE AFUA_6G11970)-RELATED"/>
    <property type="match status" value="1"/>
</dbReference>
<feature type="chain" id="PRO_5044097614" description="DUF1996 domain-containing protein" evidence="2">
    <location>
        <begin position="23"/>
        <end position="508"/>
    </location>
</feature>
<keyword evidence="5" id="KW-1185">Reference proteome</keyword>
<evidence type="ECO:0000259" key="3">
    <source>
        <dbReference type="Pfam" id="PF09362"/>
    </source>
</evidence>
<organism evidence="4 5">
    <name type="scientific">Kwoniella shandongensis</name>
    <dbReference type="NCBI Taxonomy" id="1734106"/>
    <lineage>
        <taxon>Eukaryota</taxon>
        <taxon>Fungi</taxon>
        <taxon>Dikarya</taxon>
        <taxon>Basidiomycota</taxon>
        <taxon>Agaricomycotina</taxon>
        <taxon>Tremellomycetes</taxon>
        <taxon>Tremellales</taxon>
        <taxon>Cryptococcaceae</taxon>
        <taxon>Kwoniella</taxon>
    </lineage>
</organism>
<dbReference type="Pfam" id="PF09362">
    <property type="entry name" value="DUF1996"/>
    <property type="match status" value="1"/>
</dbReference>
<feature type="signal peptide" evidence="2">
    <location>
        <begin position="1"/>
        <end position="22"/>
    </location>
</feature>
<evidence type="ECO:0000313" key="5">
    <source>
        <dbReference type="Proteomes" id="UP000322225"/>
    </source>
</evidence>
<dbReference type="GeneID" id="43592458"/>
<feature type="region of interest" description="Disordered" evidence="1">
    <location>
        <begin position="392"/>
        <end position="419"/>
    </location>
</feature>
<sequence length="508" mass="53348">MISTKTGFIILAALGTGKLAAAYDDLLFTEDFFPLINTRLDPIVSPGAVSSHVHHVAGSSAFGASTDFAALQASECTTANLAQDKSNYWVPLLHYKWKNGSYSAITGDGLSAYWKMPLTNPTDGAGNFAVVPDDFRVVAGSVNRVTYNSSNALDNAVSFQCIDAKGSYDKTPYIPTDRECLTIRPQINFPECWDGVNAYKQDGSHVSYPIDGNPEGGKCPAGYHKIPHLFLESTYHIKAENIGEGYEWYPGCFVLATGDSHGYSFHADWLNGFPSGFIVDTFKQCYDGNTISKTCAPIDQGRNEAYNNGKDSNNCKSAGEIVNESAGQQMAIASLPGNNPLYDSSVGASSRSSNSYTEKAKVVQISETTQGYCLGGKCTDYAGSDIVVSTGGDSGSSVSSVAGSNVTSSSNGTEVTSVTAQNETATSSVISATAAAAATSGLSTSNLLSGSNVTSPSNETDVTSALVGTATTSSIDVAPATATAASDDGDDGAELVCERRKKKRVFQW</sequence>
<dbReference type="KEGG" id="ksn:43592458"/>
<name>A0A5M6BR01_9TREE</name>
<keyword evidence="2" id="KW-0732">Signal</keyword>
<gene>
    <name evidence="4" type="ORF">CI109_106625</name>
</gene>
<evidence type="ECO:0000256" key="2">
    <source>
        <dbReference type="SAM" id="SignalP"/>
    </source>
</evidence>
<dbReference type="AlphaFoldDB" id="A0A5M6BR01"/>
<dbReference type="EMBL" id="CP144062">
    <property type="protein sequence ID" value="WWD22136.1"/>
    <property type="molecule type" value="Genomic_DNA"/>
</dbReference>
<proteinExistence type="predicted"/>
<dbReference type="Proteomes" id="UP000322225">
    <property type="component" value="Chromosome 12"/>
</dbReference>
<dbReference type="PANTHER" id="PTHR43662">
    <property type="match status" value="1"/>
</dbReference>
<dbReference type="OrthoDB" id="74764at2759"/>
<feature type="domain" description="DUF1996" evidence="3">
    <location>
        <begin position="41"/>
        <end position="272"/>
    </location>
</feature>